<gene>
    <name evidence="1" type="ORF">FJTKL_03172</name>
</gene>
<evidence type="ECO:0000313" key="2">
    <source>
        <dbReference type="Proteomes" id="UP001600888"/>
    </source>
</evidence>
<keyword evidence="2" id="KW-1185">Reference proteome</keyword>
<dbReference type="Proteomes" id="UP001600888">
    <property type="component" value="Unassembled WGS sequence"/>
</dbReference>
<accession>A0ABR4DVV5</accession>
<organism evidence="1 2">
    <name type="scientific">Diaporthe vaccinii</name>
    <dbReference type="NCBI Taxonomy" id="105482"/>
    <lineage>
        <taxon>Eukaryota</taxon>
        <taxon>Fungi</taxon>
        <taxon>Dikarya</taxon>
        <taxon>Ascomycota</taxon>
        <taxon>Pezizomycotina</taxon>
        <taxon>Sordariomycetes</taxon>
        <taxon>Sordariomycetidae</taxon>
        <taxon>Diaporthales</taxon>
        <taxon>Diaporthaceae</taxon>
        <taxon>Diaporthe</taxon>
        <taxon>Diaporthe eres species complex</taxon>
    </lineage>
</organism>
<evidence type="ECO:0000313" key="1">
    <source>
        <dbReference type="EMBL" id="KAL2274505.1"/>
    </source>
</evidence>
<proteinExistence type="predicted"/>
<reference evidence="1 2" key="1">
    <citation type="submission" date="2024-03" db="EMBL/GenBank/DDBJ databases">
        <title>A high-quality draft genome sequence of Diaporthe vaccinii, a causative agent of upright dieback and viscid rot disease in cranberry plants.</title>
        <authorList>
            <person name="Sarrasin M."/>
            <person name="Lang B.F."/>
            <person name="Burger G."/>
        </authorList>
    </citation>
    <scope>NUCLEOTIDE SEQUENCE [LARGE SCALE GENOMIC DNA]</scope>
    <source>
        <strain evidence="1 2">IS7</strain>
    </source>
</reference>
<protein>
    <submittedName>
        <fullName evidence="1">Uncharacterized protein</fullName>
    </submittedName>
</protein>
<dbReference type="EMBL" id="JBAWTH010000155">
    <property type="protein sequence ID" value="KAL2274505.1"/>
    <property type="molecule type" value="Genomic_DNA"/>
</dbReference>
<comment type="caution">
    <text evidence="1">The sequence shown here is derived from an EMBL/GenBank/DDBJ whole genome shotgun (WGS) entry which is preliminary data.</text>
</comment>
<name>A0ABR4DVV5_9PEZI</name>
<sequence length="119" mass="12858">MLAQEAETEFVMIGSKGIPGHKTAGADSFGLSAAQELKCVDTKPSSSWLSSIKNGSDVDISRSLKVDEALGVVPNDYYDLDGGQAVAKATIQRLAAWWSQADITFLDDPSSMWLEMTTW</sequence>